<evidence type="ECO:0000313" key="5">
    <source>
        <dbReference type="EMBL" id="GAN55655.1"/>
    </source>
</evidence>
<reference evidence="5 6" key="1">
    <citation type="submission" date="2012-10" db="EMBL/GenBank/DDBJ databases">
        <title>Genome sequencing of Tanticharoenia sakaeratensis NBRC 103193.</title>
        <authorList>
            <person name="Azuma Y."/>
            <person name="Hadano H."/>
            <person name="Hirakawa H."/>
            <person name="Matsushita K."/>
        </authorList>
    </citation>
    <scope>NUCLEOTIDE SEQUENCE [LARGE SCALE GENOMIC DNA]</scope>
    <source>
        <strain evidence="5 6">NBRC 103193</strain>
    </source>
</reference>
<dbReference type="RefSeq" id="WP_241767816.1">
    <property type="nucleotide sequence ID" value="NZ_BALE01000052.1"/>
</dbReference>
<accession>A0A0D6MQH7</accession>
<comment type="caution">
    <text evidence="5">The sequence shown here is derived from an EMBL/GenBank/DDBJ whole genome shotgun (WGS) entry which is preliminary data.</text>
</comment>
<organism evidence="5 6">
    <name type="scientific">Tanticharoenia sakaeratensis NBRC 103193</name>
    <dbReference type="NCBI Taxonomy" id="1231623"/>
    <lineage>
        <taxon>Bacteria</taxon>
        <taxon>Pseudomonadati</taxon>
        <taxon>Pseudomonadota</taxon>
        <taxon>Alphaproteobacteria</taxon>
        <taxon>Acetobacterales</taxon>
        <taxon>Acetobacteraceae</taxon>
        <taxon>Tanticharoenia</taxon>
    </lineage>
</organism>
<protein>
    <submittedName>
        <fullName evidence="5">Major facilitator superfamily MFS_1</fullName>
    </submittedName>
</protein>
<keyword evidence="2 4" id="KW-1133">Transmembrane helix</keyword>
<name>A0A0D6MQH7_9PROT</name>
<dbReference type="Proteomes" id="UP000032679">
    <property type="component" value="Unassembled WGS sequence"/>
</dbReference>
<dbReference type="CDD" id="cd17339">
    <property type="entry name" value="MFS_NIMT_CynX_like"/>
    <property type="match status" value="1"/>
</dbReference>
<dbReference type="PANTHER" id="PTHR23523:SF2">
    <property type="entry name" value="2-NITROIMIDAZOLE TRANSPORTER"/>
    <property type="match status" value="1"/>
</dbReference>
<feature type="transmembrane region" description="Helical" evidence="4">
    <location>
        <begin position="109"/>
        <end position="130"/>
    </location>
</feature>
<proteinExistence type="predicted"/>
<dbReference type="GO" id="GO:0022857">
    <property type="term" value="F:transmembrane transporter activity"/>
    <property type="evidence" value="ECO:0007669"/>
    <property type="project" value="InterPro"/>
</dbReference>
<dbReference type="SUPFAM" id="SSF103473">
    <property type="entry name" value="MFS general substrate transporter"/>
    <property type="match status" value="1"/>
</dbReference>
<feature type="transmembrane region" description="Helical" evidence="4">
    <location>
        <begin position="170"/>
        <end position="190"/>
    </location>
</feature>
<dbReference type="InterPro" id="IPR011701">
    <property type="entry name" value="MFS"/>
</dbReference>
<evidence type="ECO:0000313" key="6">
    <source>
        <dbReference type="Proteomes" id="UP000032679"/>
    </source>
</evidence>
<keyword evidence="6" id="KW-1185">Reference proteome</keyword>
<feature type="transmembrane region" description="Helical" evidence="4">
    <location>
        <begin position="222"/>
        <end position="241"/>
    </location>
</feature>
<dbReference type="InterPro" id="IPR052524">
    <property type="entry name" value="MFS_Cyanate_Porter"/>
</dbReference>
<dbReference type="InterPro" id="IPR036259">
    <property type="entry name" value="MFS_trans_sf"/>
</dbReference>
<keyword evidence="3 4" id="KW-0472">Membrane</keyword>
<dbReference type="Gene3D" id="1.20.1250.20">
    <property type="entry name" value="MFS general substrate transporter like domains"/>
    <property type="match status" value="2"/>
</dbReference>
<dbReference type="EMBL" id="BALE01000052">
    <property type="protein sequence ID" value="GAN55655.1"/>
    <property type="molecule type" value="Genomic_DNA"/>
</dbReference>
<feature type="transmembrane region" description="Helical" evidence="4">
    <location>
        <begin position="52"/>
        <end position="73"/>
    </location>
</feature>
<evidence type="ECO:0000256" key="3">
    <source>
        <dbReference type="ARBA" id="ARBA00023136"/>
    </source>
</evidence>
<feature type="transmembrane region" description="Helical" evidence="4">
    <location>
        <begin position="309"/>
        <end position="331"/>
    </location>
</feature>
<feature type="transmembrane region" description="Helical" evidence="4">
    <location>
        <begin position="85"/>
        <end position="103"/>
    </location>
</feature>
<feature type="transmembrane region" description="Helical" evidence="4">
    <location>
        <begin position="253"/>
        <end position="272"/>
    </location>
</feature>
<evidence type="ECO:0000256" key="4">
    <source>
        <dbReference type="SAM" id="Phobius"/>
    </source>
</evidence>
<feature type="transmembrane region" description="Helical" evidence="4">
    <location>
        <begin position="371"/>
        <end position="395"/>
    </location>
</feature>
<evidence type="ECO:0000256" key="1">
    <source>
        <dbReference type="ARBA" id="ARBA00022692"/>
    </source>
</evidence>
<dbReference type="STRING" id="1231623.Tasa_052_018"/>
<dbReference type="Pfam" id="PF07690">
    <property type="entry name" value="MFS_1"/>
    <property type="match status" value="1"/>
</dbReference>
<dbReference type="AlphaFoldDB" id="A0A0D6MQH7"/>
<sequence>MTVERPGAAVTAASHTGFLTLGIVLIGANLRAPITALGPVLPDIQTDLHLDGAQAGLLNALPLLTFGVLSLVAPGLGRRFGLERALGCALAALVVGSVVRSVAVPGAIWGGTVLLSAGIAVGNVLLPGLVKRDFAERAAGRIGLYAAAMAGTAALASGLAVPIAHTLGLGWRWAIGIWALFACASLLVWLPQLTGQQHHLPSKGRAGGVAASPWKHPVGWQVSIFFVLQSLVFYSLIDWFGTYGATIGLSPETAGFALLVYQLVAIATNLGGAPLIRRFADQRLVGFVCGLLLLVGTVGLFLWPRFAIVWLIGGGFGAGLSMVTSLSLFALRTRDHHQASALSSMAQCIGYLGAAAGPFLVGVLHDASHGWGLPFMLLIASSALVMVFGTLAGRARFIETDLSRRAPSGARGGQRMGSGSATG</sequence>
<keyword evidence="1 4" id="KW-0812">Transmembrane</keyword>
<dbReference type="PANTHER" id="PTHR23523">
    <property type="match status" value="1"/>
</dbReference>
<evidence type="ECO:0000256" key="2">
    <source>
        <dbReference type="ARBA" id="ARBA00022989"/>
    </source>
</evidence>
<feature type="transmembrane region" description="Helical" evidence="4">
    <location>
        <begin position="284"/>
        <end position="303"/>
    </location>
</feature>
<feature type="transmembrane region" description="Helical" evidence="4">
    <location>
        <begin position="142"/>
        <end position="164"/>
    </location>
</feature>
<feature type="transmembrane region" description="Helical" evidence="4">
    <location>
        <begin position="12"/>
        <end position="32"/>
    </location>
</feature>
<feature type="transmembrane region" description="Helical" evidence="4">
    <location>
        <begin position="343"/>
        <end position="365"/>
    </location>
</feature>
<gene>
    <name evidence="5" type="ORF">Tasa_052_018</name>
</gene>